<comment type="caution">
    <text evidence="1">The sequence shown here is derived from an EMBL/GenBank/DDBJ whole genome shotgun (WGS) entry which is preliminary data.</text>
</comment>
<dbReference type="OrthoDB" id="8421304at2"/>
<dbReference type="AlphaFoldDB" id="A0A317MX35"/>
<name>A0A317MX35_9GAMM</name>
<accession>A0A317MX35</accession>
<gene>
    <name evidence="1" type="ORF">C7443_103102</name>
</gene>
<proteinExistence type="predicted"/>
<organism evidence="1 2">
    <name type="scientific">Plasticicumulans acidivorans</name>
    <dbReference type="NCBI Taxonomy" id="886464"/>
    <lineage>
        <taxon>Bacteria</taxon>
        <taxon>Pseudomonadati</taxon>
        <taxon>Pseudomonadota</taxon>
        <taxon>Gammaproteobacteria</taxon>
        <taxon>Candidatus Competibacteraceae</taxon>
        <taxon>Plasticicumulans</taxon>
    </lineage>
</organism>
<protein>
    <submittedName>
        <fullName evidence="1">Uncharacterized protein</fullName>
    </submittedName>
</protein>
<keyword evidence="2" id="KW-1185">Reference proteome</keyword>
<evidence type="ECO:0000313" key="2">
    <source>
        <dbReference type="Proteomes" id="UP000246569"/>
    </source>
</evidence>
<sequence>MSTSPALLAYEVYAQTGEQGCFVFAASHEAAITQGAAELDIAVDTIECALRMPEFDRYAPGPVPLAALLEQGCEFVCPTCGQTISSGARDKKGQPLQPVISGDEVYCCAAHAPAAQA</sequence>
<evidence type="ECO:0000313" key="1">
    <source>
        <dbReference type="EMBL" id="PWV63177.1"/>
    </source>
</evidence>
<dbReference type="RefSeq" id="WP_110017689.1">
    <property type="nucleotide sequence ID" value="NZ_QGTJ01000003.1"/>
</dbReference>
<dbReference type="Proteomes" id="UP000246569">
    <property type="component" value="Unassembled WGS sequence"/>
</dbReference>
<dbReference type="EMBL" id="QGTJ01000003">
    <property type="protein sequence ID" value="PWV63177.1"/>
    <property type="molecule type" value="Genomic_DNA"/>
</dbReference>
<reference evidence="1 2" key="1">
    <citation type="submission" date="2018-05" db="EMBL/GenBank/DDBJ databases">
        <title>Genomic Encyclopedia of Type Strains, Phase IV (KMG-IV): sequencing the most valuable type-strain genomes for metagenomic binning, comparative biology and taxonomic classification.</title>
        <authorList>
            <person name="Goeker M."/>
        </authorList>
    </citation>
    <scope>NUCLEOTIDE SEQUENCE [LARGE SCALE GENOMIC DNA]</scope>
    <source>
        <strain evidence="1 2">DSM 23606</strain>
    </source>
</reference>